<protein>
    <recommendedName>
        <fullName evidence="3">Rieske domain-containing protein</fullName>
    </recommendedName>
</protein>
<evidence type="ECO:0000313" key="2">
    <source>
        <dbReference type="Proteomes" id="UP001500027"/>
    </source>
</evidence>
<proteinExistence type="predicted"/>
<gene>
    <name evidence="1" type="ORF">GCM10022257_12960</name>
</gene>
<name>A0ABP8EAD4_9FLAO</name>
<dbReference type="RefSeq" id="WP_139000901.1">
    <property type="nucleotide sequence ID" value="NZ_BAABAV010000001.1"/>
</dbReference>
<keyword evidence="2" id="KW-1185">Reference proteome</keyword>
<sequence length="142" mass="15551">MRYLFIFIGIVFLVSCSSNRQENENCRFLFDTVVNQDINLSFPTYNELQFPGNSVKINNIGNGGVIIAYTGADYFAWDAGDPNHVFSACSSLQPSGLNATCGCEDGNEYSLVTGQPLNDGSLQCGLRNYRVTKNGNTLIISN</sequence>
<evidence type="ECO:0008006" key="3">
    <source>
        <dbReference type="Google" id="ProtNLM"/>
    </source>
</evidence>
<comment type="caution">
    <text evidence="1">The sequence shown here is derived from an EMBL/GenBank/DDBJ whole genome shotgun (WGS) entry which is preliminary data.</text>
</comment>
<evidence type="ECO:0000313" key="1">
    <source>
        <dbReference type="EMBL" id="GAA4269195.1"/>
    </source>
</evidence>
<dbReference type="PROSITE" id="PS51257">
    <property type="entry name" value="PROKAR_LIPOPROTEIN"/>
    <property type="match status" value="1"/>
</dbReference>
<organism evidence="1 2">
    <name type="scientific">Hyunsoonleella aestuarii</name>
    <dbReference type="NCBI Taxonomy" id="912802"/>
    <lineage>
        <taxon>Bacteria</taxon>
        <taxon>Pseudomonadati</taxon>
        <taxon>Bacteroidota</taxon>
        <taxon>Flavobacteriia</taxon>
        <taxon>Flavobacteriales</taxon>
        <taxon>Flavobacteriaceae</taxon>
    </lineage>
</organism>
<dbReference type="EMBL" id="BAABAV010000001">
    <property type="protein sequence ID" value="GAA4269195.1"/>
    <property type="molecule type" value="Genomic_DNA"/>
</dbReference>
<accession>A0ABP8EAD4</accession>
<dbReference type="Proteomes" id="UP001500027">
    <property type="component" value="Unassembled WGS sequence"/>
</dbReference>
<reference evidence="2" key="1">
    <citation type="journal article" date="2019" name="Int. J. Syst. Evol. Microbiol.">
        <title>The Global Catalogue of Microorganisms (GCM) 10K type strain sequencing project: providing services to taxonomists for standard genome sequencing and annotation.</title>
        <authorList>
            <consortium name="The Broad Institute Genomics Platform"/>
            <consortium name="The Broad Institute Genome Sequencing Center for Infectious Disease"/>
            <person name="Wu L."/>
            <person name="Ma J."/>
        </authorList>
    </citation>
    <scope>NUCLEOTIDE SEQUENCE [LARGE SCALE GENOMIC DNA]</scope>
    <source>
        <strain evidence="2">JCM 17452</strain>
    </source>
</reference>